<proteinExistence type="predicted"/>
<dbReference type="InterPro" id="IPR027417">
    <property type="entry name" value="P-loop_NTPase"/>
</dbReference>
<evidence type="ECO:0000259" key="2">
    <source>
        <dbReference type="Pfam" id="PF00350"/>
    </source>
</evidence>
<gene>
    <name evidence="3" type="ORF">Vafri_4060</name>
</gene>
<keyword evidence="4" id="KW-1185">Reference proteome</keyword>
<evidence type="ECO:0000313" key="4">
    <source>
        <dbReference type="Proteomes" id="UP000747399"/>
    </source>
</evidence>
<dbReference type="Proteomes" id="UP000747399">
    <property type="component" value="Unassembled WGS sequence"/>
</dbReference>
<organism evidence="3 4">
    <name type="scientific">Volvox africanus</name>
    <dbReference type="NCBI Taxonomy" id="51714"/>
    <lineage>
        <taxon>Eukaryota</taxon>
        <taxon>Viridiplantae</taxon>
        <taxon>Chlorophyta</taxon>
        <taxon>core chlorophytes</taxon>
        <taxon>Chlorophyceae</taxon>
        <taxon>CS clade</taxon>
        <taxon>Chlamydomonadales</taxon>
        <taxon>Volvocaceae</taxon>
        <taxon>Volvox</taxon>
    </lineage>
</organism>
<protein>
    <recommendedName>
        <fullName evidence="2">Dynamin N-terminal domain-containing protein</fullName>
    </recommendedName>
</protein>
<dbReference type="InterPro" id="IPR045063">
    <property type="entry name" value="Dynamin_N"/>
</dbReference>
<feature type="compositionally biased region" description="Low complexity" evidence="1">
    <location>
        <begin position="278"/>
        <end position="292"/>
    </location>
</feature>
<reference evidence="3" key="1">
    <citation type="journal article" date="2021" name="Proc. Natl. Acad. Sci. U.S.A.">
        <title>Three genomes in the algal genus Volvox reveal the fate of a haploid sex-determining region after a transition to homothallism.</title>
        <authorList>
            <person name="Yamamoto K."/>
            <person name="Hamaji T."/>
            <person name="Kawai-Toyooka H."/>
            <person name="Matsuzaki R."/>
            <person name="Takahashi F."/>
            <person name="Nishimura Y."/>
            <person name="Kawachi M."/>
            <person name="Noguchi H."/>
            <person name="Minakuchi Y."/>
            <person name="Umen J.G."/>
            <person name="Toyoda A."/>
            <person name="Nozaki H."/>
        </authorList>
    </citation>
    <scope>NUCLEOTIDE SEQUENCE</scope>
    <source>
        <strain evidence="3">NIES-3780</strain>
    </source>
</reference>
<name>A0A8J4AU85_9CHLO</name>
<comment type="caution">
    <text evidence="3">The sequence shown here is derived from an EMBL/GenBank/DDBJ whole genome shotgun (WGS) entry which is preliminary data.</text>
</comment>
<sequence length="829" mass="89168">MLAFVQNGSGHPECEIDEIHISSRRFTYLPRGALERAIRVSTFSGAAVGAQAILYSNNISAWCYRLNGERVKLIRGRGVFVGLLEELVLEAGTAADPPDKPEISWMLVELENGAYVEEAPRSTSIASLPAPFAAQDHHYFGTQRGVHAAECLKGEPISTGALGPCVSLQQPSCGLGIQQSIQNPSILVEAAALAPPVINHGPPAGSVPVRGEESAAAVTAMPLDGTETTVMHQMCQVSVSTGALLAEYHTKPQVADRDPSMQADMFTAGSHQEPEVSAATVTPGRGAAGTAGPEDPKPMQEPPVDTQQQGLEGAMLACRISADYGTAVDDREVQMCITRQEDNNEYLNRQEDNTMAIDTHIVQPAQPMDQPQPETVIIMETQATAETTAAQASFDSSTQSLPSGLAGIDNLPSTNKQPAINRATGSLKGPAVKDVLGESKALVELVAKLIFHTQETGGDDGQGPQPADGSNVRQLVGLQLLDQWGSELDNLRNRCKLPNITIGVVGNTGAGKSSLLNVLLGEEDILPTNGMRASTGCPIEVGFAPSNMYRAEVEFMTKVSRTLSSAQNNSKARVRAACMPSFRHGVPWLDAEAAVSRFCLILIGLPCNGLLASFDRVRGWVVTVCRNHQQFLPAPEVEWERCLEHLLSDLRDEDGGIKINDSRCEAGAAQAMLEAVYGRDVIRKGPLSFETFKDYSSSVTNLLGTTKVIRHSKSDKFRREIGEYVDSHNKAGDAQPWPIVKVCRIQHNWKLLSGGAVLVDLPGVRDANEARGAVAEEYMKNLRAVADITRAVDDKTAKDLLGTTFKRQLVLDGQLNALTFVCTKRTTSR</sequence>
<dbReference type="AlphaFoldDB" id="A0A8J4AU85"/>
<dbReference type="Pfam" id="PF00350">
    <property type="entry name" value="Dynamin_N"/>
    <property type="match status" value="1"/>
</dbReference>
<evidence type="ECO:0000313" key="3">
    <source>
        <dbReference type="EMBL" id="GIL47171.1"/>
    </source>
</evidence>
<dbReference type="PANTHER" id="PTHR36681">
    <property type="entry name" value="NUCLEAR GTPASE, GERMINAL CENTER-ASSOCIATED, TANDEM DUPLICATE 3"/>
    <property type="match status" value="1"/>
</dbReference>
<feature type="region of interest" description="Disordered" evidence="1">
    <location>
        <begin position="268"/>
        <end position="306"/>
    </location>
</feature>
<feature type="domain" description="Dynamin N-terminal" evidence="2">
    <location>
        <begin position="502"/>
        <end position="548"/>
    </location>
</feature>
<accession>A0A8J4AU85</accession>
<dbReference type="SUPFAM" id="SSF52540">
    <property type="entry name" value="P-loop containing nucleoside triphosphate hydrolases"/>
    <property type="match status" value="1"/>
</dbReference>
<dbReference type="PANTHER" id="PTHR36681:SF3">
    <property type="entry name" value="NUCLEAR GTPASE, GERMINAL CENTER-ASSOCIATED, TANDEM DUPLICATE 3"/>
    <property type="match status" value="1"/>
</dbReference>
<dbReference type="Gene3D" id="3.40.50.300">
    <property type="entry name" value="P-loop containing nucleotide triphosphate hydrolases"/>
    <property type="match status" value="1"/>
</dbReference>
<dbReference type="EMBL" id="BNCO01000004">
    <property type="protein sequence ID" value="GIL47171.1"/>
    <property type="molecule type" value="Genomic_DNA"/>
</dbReference>
<evidence type="ECO:0000256" key="1">
    <source>
        <dbReference type="SAM" id="MobiDB-lite"/>
    </source>
</evidence>